<dbReference type="SUPFAM" id="SSF55874">
    <property type="entry name" value="ATPase domain of HSP90 chaperone/DNA topoisomerase II/histidine kinase"/>
    <property type="match status" value="1"/>
</dbReference>
<protein>
    <recommendedName>
        <fullName evidence="9">HAMP domain-containing protein</fullName>
    </recommendedName>
</protein>
<feature type="domain" description="HAMP" evidence="9">
    <location>
        <begin position="320"/>
        <end position="373"/>
    </location>
</feature>
<name>A0ABN8FZ09_9BACL</name>
<gene>
    <name evidence="10" type="ORF">PAECIP111891_00584</name>
</gene>
<dbReference type="EMBL" id="CAKMMW010000002">
    <property type="protein sequence ID" value="CAH1195028.1"/>
    <property type="molecule type" value="Genomic_DNA"/>
</dbReference>
<evidence type="ECO:0000256" key="4">
    <source>
        <dbReference type="ARBA" id="ARBA00022679"/>
    </source>
</evidence>
<proteinExistence type="predicted"/>
<dbReference type="PANTHER" id="PTHR34220:SF7">
    <property type="entry name" value="SENSOR HISTIDINE KINASE YPDA"/>
    <property type="match status" value="1"/>
</dbReference>
<keyword evidence="2" id="KW-1003">Cell membrane</keyword>
<accession>A0ABN8FZ09</accession>
<dbReference type="CDD" id="cd18773">
    <property type="entry name" value="PDC1_HK_sensor"/>
    <property type="match status" value="1"/>
</dbReference>
<dbReference type="CDD" id="cd06225">
    <property type="entry name" value="HAMP"/>
    <property type="match status" value="1"/>
</dbReference>
<dbReference type="InterPro" id="IPR003660">
    <property type="entry name" value="HAMP_dom"/>
</dbReference>
<evidence type="ECO:0000256" key="2">
    <source>
        <dbReference type="ARBA" id="ARBA00022475"/>
    </source>
</evidence>
<feature type="transmembrane region" description="Helical" evidence="8">
    <location>
        <begin position="16"/>
        <end position="36"/>
    </location>
</feature>
<evidence type="ECO:0000256" key="3">
    <source>
        <dbReference type="ARBA" id="ARBA00022553"/>
    </source>
</evidence>
<dbReference type="InterPro" id="IPR036890">
    <property type="entry name" value="HATPase_C_sf"/>
</dbReference>
<dbReference type="InterPro" id="IPR010559">
    <property type="entry name" value="Sig_transdc_His_kin_internal"/>
</dbReference>
<evidence type="ECO:0000256" key="1">
    <source>
        <dbReference type="ARBA" id="ARBA00004651"/>
    </source>
</evidence>
<evidence type="ECO:0000259" key="9">
    <source>
        <dbReference type="PROSITE" id="PS50885"/>
    </source>
</evidence>
<dbReference type="Gene3D" id="6.10.340.10">
    <property type="match status" value="1"/>
</dbReference>
<evidence type="ECO:0000256" key="7">
    <source>
        <dbReference type="ARBA" id="ARBA00023136"/>
    </source>
</evidence>
<feature type="transmembrane region" description="Helical" evidence="8">
    <location>
        <begin position="260"/>
        <end position="280"/>
    </location>
</feature>
<dbReference type="Gene3D" id="3.30.565.10">
    <property type="entry name" value="Histidine kinase-like ATPase, C-terminal domain"/>
    <property type="match status" value="1"/>
</dbReference>
<feature type="transmembrane region" description="Helical" evidence="8">
    <location>
        <begin position="300"/>
        <end position="323"/>
    </location>
</feature>
<evidence type="ECO:0000313" key="11">
    <source>
        <dbReference type="Proteomes" id="UP000838821"/>
    </source>
</evidence>
<dbReference type="Proteomes" id="UP000838821">
    <property type="component" value="Unassembled WGS sequence"/>
</dbReference>
<dbReference type="Pfam" id="PF00672">
    <property type="entry name" value="HAMP"/>
    <property type="match status" value="1"/>
</dbReference>
<dbReference type="PANTHER" id="PTHR34220">
    <property type="entry name" value="SENSOR HISTIDINE KINASE YPDA"/>
    <property type="match status" value="1"/>
</dbReference>
<keyword evidence="7 8" id="KW-0472">Membrane</keyword>
<keyword evidence="3" id="KW-0597">Phosphoprotein</keyword>
<organism evidence="10 11">
    <name type="scientific">Paenibacillus allorhizoplanae</name>
    <dbReference type="NCBI Taxonomy" id="2905648"/>
    <lineage>
        <taxon>Bacteria</taxon>
        <taxon>Bacillati</taxon>
        <taxon>Bacillota</taxon>
        <taxon>Bacilli</taxon>
        <taxon>Bacillales</taxon>
        <taxon>Paenibacillaceae</taxon>
        <taxon>Paenibacillus</taxon>
    </lineage>
</organism>
<evidence type="ECO:0000256" key="5">
    <source>
        <dbReference type="ARBA" id="ARBA00022692"/>
    </source>
</evidence>
<evidence type="ECO:0000256" key="8">
    <source>
        <dbReference type="SAM" id="Phobius"/>
    </source>
</evidence>
<comment type="subcellular location">
    <subcellularLocation>
        <location evidence="1">Cell membrane</location>
        <topology evidence="1">Multi-pass membrane protein</topology>
    </subcellularLocation>
</comment>
<keyword evidence="4" id="KW-0808">Transferase</keyword>
<evidence type="ECO:0000313" key="10">
    <source>
        <dbReference type="EMBL" id="CAH1195028.1"/>
    </source>
</evidence>
<keyword evidence="11" id="KW-1185">Reference proteome</keyword>
<dbReference type="PROSITE" id="PS50885">
    <property type="entry name" value="HAMP"/>
    <property type="match status" value="1"/>
</dbReference>
<comment type="caution">
    <text evidence="10">The sequence shown here is derived from an EMBL/GenBank/DDBJ whole genome shotgun (WGS) entry which is preliminary data.</text>
</comment>
<keyword evidence="6 8" id="KW-1133">Transmembrane helix</keyword>
<keyword evidence="5 8" id="KW-0812">Transmembrane</keyword>
<sequence>MPLLNWFSSLTLKNRLFLAFIVLILLPFSVLDIYNFQKVKLNLQQKTSEQSLVQMNKMNESLESLLATTFKTITMFEQDSSVISVLKQPEAVDQIVNQRKIEERFRSVTNSLFISSPPVFYTIADLLGNVYTSFPPAQRLNYELIQSKPWFKSALTASAPYQWQLESNEVLFDVNKSPQLVAISTPIRDADGIIRAIIHIAVDYESWFKSATNGSPTSDQYYLIDQRGIEIVHSGAEKSTMALESPIKDRLLADGSSSGFFIHGSTFINYTVVPSFHAYLIKTVPSNVLFAELRSIQKAYMGTLIVFTIAFMLITLLIASAVTRPLRLIQAKMLDVVRKDLKVRLPDQRYGGDIQPIVQAFNQMIVDMNGLIQRLKVEERQKEASRFQMLLSQMNPHFLLNTLNTIRWLALEKGDNAIPKICVSLGRLTEAGLKLDVDLIHLEQELELVRGYVYIQQFRYDQKFQVDYVYADDLTYALVPKLSLQPIVENAIYHGISQIQEKGHISIHVYTKESHLILEVVDNGIGLVKSEGVSKKDHNGIALQNLRERLALLFKKEASLEFVPVSQGCRVRIQLPLLMSTPYQKGSDSHVDRSTR</sequence>
<dbReference type="Pfam" id="PF06580">
    <property type="entry name" value="His_kinase"/>
    <property type="match status" value="1"/>
</dbReference>
<dbReference type="InterPro" id="IPR033479">
    <property type="entry name" value="dCache_1"/>
</dbReference>
<reference evidence="10" key="1">
    <citation type="submission" date="2022-01" db="EMBL/GenBank/DDBJ databases">
        <authorList>
            <person name="Criscuolo A."/>
        </authorList>
    </citation>
    <scope>NUCLEOTIDE SEQUENCE</scope>
    <source>
        <strain evidence="10">CIP111891</strain>
    </source>
</reference>
<dbReference type="InterPro" id="IPR050640">
    <property type="entry name" value="Bact_2-comp_sensor_kinase"/>
</dbReference>
<dbReference type="SMART" id="SM00304">
    <property type="entry name" value="HAMP"/>
    <property type="match status" value="1"/>
</dbReference>
<dbReference type="Pfam" id="PF02743">
    <property type="entry name" value="dCache_1"/>
    <property type="match status" value="1"/>
</dbReference>
<dbReference type="RefSeq" id="WP_236284431.1">
    <property type="nucleotide sequence ID" value="NZ_CAKMMW010000002.1"/>
</dbReference>
<evidence type="ECO:0000256" key="6">
    <source>
        <dbReference type="ARBA" id="ARBA00022989"/>
    </source>
</evidence>